<sequence length="235" mass="25751">MEALHLIDEIVDQGIIPNLFTYDVVVQQLCQNINTKKALELITKLPVDSQYLVNAMKSFIPNAAMVHARSFGPTIDSSGSTDDLFVPIKDESTTEFALKPGDLAVVCICELPESKGTAALGLRPGPKCRELQLGNSVQSDHQDIMVHPGDVLGPSVPGPIVLVVDFPTPTHLQEMSSIHSLTPYYSYPSKQSKEPCKKVDCVIHLSPASVTCTTEYHQWMSRFGEVQHVMAGHQL</sequence>
<reference evidence="8 9" key="1">
    <citation type="submission" date="2020-09" db="EMBL/GenBank/DDBJ databases">
        <title>De no assembly of potato wild relative species, Solanum commersonii.</title>
        <authorList>
            <person name="Cho K."/>
        </authorList>
    </citation>
    <scope>NUCLEOTIDE SEQUENCE [LARGE SCALE GENOMIC DNA]</scope>
    <source>
        <strain evidence="8">LZ3.2</strain>
        <tissue evidence="8">Leaf</tissue>
    </source>
</reference>
<comment type="cofactor">
    <cofactor evidence="1">
        <name>Zn(2+)</name>
        <dbReference type="ChEBI" id="CHEBI:29105"/>
    </cofactor>
</comment>
<dbReference type="GO" id="GO:0005739">
    <property type="term" value="C:mitochondrion"/>
    <property type="evidence" value="ECO:0007669"/>
    <property type="project" value="TreeGrafter"/>
</dbReference>
<dbReference type="Proteomes" id="UP000824120">
    <property type="component" value="Chromosome 5"/>
</dbReference>
<dbReference type="InterPro" id="IPR047151">
    <property type="entry name" value="RNZ2-like"/>
</dbReference>
<evidence type="ECO:0000313" key="8">
    <source>
        <dbReference type="EMBL" id="KAG5604892.1"/>
    </source>
</evidence>
<evidence type="ECO:0000256" key="2">
    <source>
        <dbReference type="ARBA" id="ARBA00022694"/>
    </source>
</evidence>
<keyword evidence="3" id="KW-0540">Nuclease</keyword>
<keyword evidence="6" id="KW-0378">Hydrolase</keyword>
<organism evidence="8 9">
    <name type="scientific">Solanum commersonii</name>
    <name type="common">Commerson's wild potato</name>
    <name type="synonym">Commerson's nightshade</name>
    <dbReference type="NCBI Taxonomy" id="4109"/>
    <lineage>
        <taxon>Eukaryota</taxon>
        <taxon>Viridiplantae</taxon>
        <taxon>Streptophyta</taxon>
        <taxon>Embryophyta</taxon>
        <taxon>Tracheophyta</taxon>
        <taxon>Spermatophyta</taxon>
        <taxon>Magnoliopsida</taxon>
        <taxon>eudicotyledons</taxon>
        <taxon>Gunneridae</taxon>
        <taxon>Pentapetalae</taxon>
        <taxon>asterids</taxon>
        <taxon>lamiids</taxon>
        <taxon>Solanales</taxon>
        <taxon>Solanaceae</taxon>
        <taxon>Solanoideae</taxon>
        <taxon>Solaneae</taxon>
        <taxon>Solanum</taxon>
    </lineage>
</organism>
<dbReference type="GO" id="GO:0042781">
    <property type="term" value="F:3'-tRNA processing endoribonuclease activity"/>
    <property type="evidence" value="ECO:0007669"/>
    <property type="project" value="InterPro"/>
</dbReference>
<evidence type="ECO:0000256" key="3">
    <source>
        <dbReference type="ARBA" id="ARBA00022722"/>
    </source>
</evidence>
<dbReference type="GO" id="GO:1990180">
    <property type="term" value="P:mitochondrial tRNA 3'-end processing"/>
    <property type="evidence" value="ECO:0007669"/>
    <property type="project" value="TreeGrafter"/>
</dbReference>
<dbReference type="GO" id="GO:0046872">
    <property type="term" value="F:metal ion binding"/>
    <property type="evidence" value="ECO:0007669"/>
    <property type="project" value="UniProtKB-KW"/>
</dbReference>
<keyword evidence="5" id="KW-0255">Endonuclease</keyword>
<evidence type="ECO:0000256" key="5">
    <source>
        <dbReference type="ARBA" id="ARBA00022759"/>
    </source>
</evidence>
<proteinExistence type="predicted"/>
<keyword evidence="9" id="KW-1185">Reference proteome</keyword>
<comment type="caution">
    <text evidence="8">The sequence shown here is derived from an EMBL/GenBank/DDBJ whole genome shotgun (WGS) entry which is preliminary data.</text>
</comment>
<dbReference type="OrthoDB" id="1743507at2759"/>
<dbReference type="EMBL" id="JACXVP010000005">
    <property type="protein sequence ID" value="KAG5604892.1"/>
    <property type="molecule type" value="Genomic_DNA"/>
</dbReference>
<keyword evidence="7" id="KW-0862">Zinc</keyword>
<evidence type="ECO:0000256" key="6">
    <source>
        <dbReference type="ARBA" id="ARBA00022801"/>
    </source>
</evidence>
<keyword evidence="4" id="KW-0479">Metal-binding</keyword>
<evidence type="ECO:0000256" key="1">
    <source>
        <dbReference type="ARBA" id="ARBA00001947"/>
    </source>
</evidence>
<protein>
    <submittedName>
        <fullName evidence="8">Uncharacterized protein</fullName>
    </submittedName>
</protein>
<evidence type="ECO:0000256" key="4">
    <source>
        <dbReference type="ARBA" id="ARBA00022723"/>
    </source>
</evidence>
<dbReference type="AlphaFoldDB" id="A0A9J5Z0K2"/>
<dbReference type="PANTHER" id="PTHR12553:SF49">
    <property type="entry name" value="ZINC PHOSPHODIESTERASE ELAC PROTEIN 2"/>
    <property type="match status" value="1"/>
</dbReference>
<evidence type="ECO:0000256" key="7">
    <source>
        <dbReference type="ARBA" id="ARBA00022833"/>
    </source>
</evidence>
<accession>A0A9J5Z0K2</accession>
<name>A0A9J5Z0K2_SOLCO</name>
<keyword evidence="2" id="KW-0819">tRNA processing</keyword>
<gene>
    <name evidence="8" type="ORF">H5410_026384</name>
</gene>
<evidence type="ECO:0000313" key="9">
    <source>
        <dbReference type="Proteomes" id="UP000824120"/>
    </source>
</evidence>
<dbReference type="PANTHER" id="PTHR12553">
    <property type="entry name" value="ZINC PHOSPHODIESTERASE ELAC PROTEIN 2"/>
    <property type="match status" value="1"/>
</dbReference>